<dbReference type="GeneID" id="303304856"/>
<dbReference type="Gene3D" id="1.10.150.320">
    <property type="entry name" value="Photosystem II 12 kDa extrinsic protein"/>
    <property type="match status" value="1"/>
</dbReference>
<dbReference type="SMART" id="SM00278">
    <property type="entry name" value="HhH1"/>
    <property type="match status" value="2"/>
</dbReference>
<dbReference type="InterPro" id="IPR051675">
    <property type="entry name" value="Endo/Exo/Phosphatase_dom_1"/>
</dbReference>
<dbReference type="Gene3D" id="3.10.560.10">
    <property type="entry name" value="Outer membrane lipoprotein wza domain like"/>
    <property type="match status" value="1"/>
</dbReference>
<protein>
    <recommendedName>
        <fullName evidence="2">Helix-hairpin-helix DNA-binding motif class 1 domain-containing protein</fullName>
    </recommendedName>
</protein>
<keyword evidence="1" id="KW-1133">Transmembrane helix</keyword>
<keyword evidence="1" id="KW-0812">Transmembrane</keyword>
<organism evidence="3 4">
    <name type="scientific">Glutamicibacter ardleyensis</name>
    <dbReference type="NCBI Taxonomy" id="225894"/>
    <lineage>
        <taxon>Bacteria</taxon>
        <taxon>Bacillati</taxon>
        <taxon>Actinomycetota</taxon>
        <taxon>Actinomycetes</taxon>
        <taxon>Micrococcales</taxon>
        <taxon>Micrococcaceae</taxon>
        <taxon>Glutamicibacter</taxon>
    </lineage>
</organism>
<reference evidence="4" key="1">
    <citation type="journal article" date="2019" name="Int. J. Syst. Evol. Microbiol.">
        <title>The Global Catalogue of Microorganisms (GCM) 10K type strain sequencing project: providing services to taxonomists for standard genome sequencing and annotation.</title>
        <authorList>
            <consortium name="The Broad Institute Genomics Platform"/>
            <consortium name="The Broad Institute Genome Sequencing Center for Infectious Disease"/>
            <person name="Wu L."/>
            <person name="Ma J."/>
        </authorList>
    </citation>
    <scope>NUCLEOTIDE SEQUENCE [LARGE SCALE GENOMIC DNA]</scope>
    <source>
        <strain evidence="4">CGMCC 1.3685</strain>
    </source>
</reference>
<feature type="transmembrane region" description="Helical" evidence="1">
    <location>
        <begin position="20"/>
        <end position="43"/>
    </location>
</feature>
<evidence type="ECO:0000256" key="1">
    <source>
        <dbReference type="SAM" id="Phobius"/>
    </source>
</evidence>
<dbReference type="Proteomes" id="UP000606115">
    <property type="component" value="Unassembled WGS sequence"/>
</dbReference>
<keyword evidence="1" id="KW-0472">Membrane</keyword>
<dbReference type="EMBL" id="BMKX01000006">
    <property type="protein sequence ID" value="GGJ65139.1"/>
    <property type="molecule type" value="Genomic_DNA"/>
</dbReference>
<gene>
    <name evidence="3" type="ORF">GCM10007173_25040</name>
</gene>
<dbReference type="InterPro" id="IPR019554">
    <property type="entry name" value="Soluble_ligand-bd"/>
</dbReference>
<evidence type="ECO:0000313" key="4">
    <source>
        <dbReference type="Proteomes" id="UP000606115"/>
    </source>
</evidence>
<dbReference type="InterPro" id="IPR003583">
    <property type="entry name" value="Hlx-hairpin-Hlx_DNA-bd_motif"/>
</dbReference>
<dbReference type="PANTHER" id="PTHR21180">
    <property type="entry name" value="ENDONUCLEASE/EXONUCLEASE/PHOSPHATASE FAMILY DOMAIN-CONTAINING PROTEIN 1"/>
    <property type="match status" value="1"/>
</dbReference>
<dbReference type="SUPFAM" id="SSF47781">
    <property type="entry name" value="RuvA domain 2-like"/>
    <property type="match status" value="1"/>
</dbReference>
<feature type="domain" description="Helix-hairpin-helix DNA-binding motif class 1" evidence="2">
    <location>
        <begin position="187"/>
        <end position="206"/>
    </location>
</feature>
<dbReference type="PANTHER" id="PTHR21180:SF32">
    <property type="entry name" value="ENDONUCLEASE_EXONUCLEASE_PHOSPHATASE FAMILY DOMAIN-CONTAINING PROTEIN 1"/>
    <property type="match status" value="1"/>
</dbReference>
<keyword evidence="4" id="KW-1185">Reference proteome</keyword>
<dbReference type="Pfam" id="PF10531">
    <property type="entry name" value="SLBB"/>
    <property type="match status" value="1"/>
</dbReference>
<evidence type="ECO:0000313" key="3">
    <source>
        <dbReference type="EMBL" id="GGJ65139.1"/>
    </source>
</evidence>
<dbReference type="RefSeq" id="WP_096257741.1">
    <property type="nucleotide sequence ID" value="NZ_BMKX01000006.1"/>
</dbReference>
<dbReference type="InterPro" id="IPR010994">
    <property type="entry name" value="RuvA_2-like"/>
</dbReference>
<proteinExistence type="predicted"/>
<comment type="caution">
    <text evidence="3">The sequence shown here is derived from an EMBL/GenBank/DDBJ whole genome shotgun (WGS) entry which is preliminary data.</text>
</comment>
<sequence length="209" mass="21811">MGRHDFFSKFAPRPTRLRFAVSRVAALVLVLVVLVWVAFSIIFAPPPAAEELEAIPLVADPQHPAATQAVNMITVHVVGAVKKPGVYELAEGSRIIDAINKAGGMSKKAAPELLNLAAKLTDGQQIILPGASSSSPAEATKAPGAGAKISLNQADEQTLMTLPGIGPALAKRIIDFRTKNGPFTSVEQLDAVSGIGPVLLGELTELVVP</sequence>
<accession>A0ABQ2DPP4</accession>
<feature type="domain" description="Helix-hairpin-helix DNA-binding motif class 1" evidence="2">
    <location>
        <begin position="157"/>
        <end position="176"/>
    </location>
</feature>
<name>A0ABQ2DPP4_9MICC</name>
<evidence type="ECO:0000259" key="2">
    <source>
        <dbReference type="SMART" id="SM00278"/>
    </source>
</evidence>
<dbReference type="Pfam" id="PF12836">
    <property type="entry name" value="HHH_3"/>
    <property type="match status" value="1"/>
</dbReference>